<dbReference type="Gene3D" id="1.20.1320.30">
    <property type="match status" value="1"/>
</dbReference>
<evidence type="ECO:0000256" key="19">
    <source>
        <dbReference type="ARBA" id="ARBA00049390"/>
    </source>
</evidence>
<name>A0AAE0TJT0_9BIVA</name>
<dbReference type="GO" id="GO:0003723">
    <property type="term" value="F:RNA binding"/>
    <property type="evidence" value="ECO:0007669"/>
    <property type="project" value="UniProtKB-KW"/>
</dbReference>
<keyword evidence="16" id="KW-0391">Immunity</keyword>
<evidence type="ECO:0000259" key="23">
    <source>
        <dbReference type="PROSITE" id="PS51789"/>
    </source>
</evidence>
<dbReference type="AlphaFoldDB" id="A0AAE0TJT0"/>
<dbReference type="SMART" id="SM00490">
    <property type="entry name" value="HELICc"/>
    <property type="match status" value="1"/>
</dbReference>
<dbReference type="PANTHER" id="PTHR14074">
    <property type="entry name" value="HELICASE WITH DEATH DOMAIN-RELATED"/>
    <property type="match status" value="1"/>
</dbReference>
<keyword evidence="12" id="KW-0347">Helicase</keyword>
<evidence type="ECO:0000256" key="8">
    <source>
        <dbReference type="ARBA" id="ARBA00022723"/>
    </source>
</evidence>
<evidence type="ECO:0000256" key="13">
    <source>
        <dbReference type="ARBA" id="ARBA00022833"/>
    </source>
</evidence>
<dbReference type="PROSITE" id="PS51192">
    <property type="entry name" value="HELICASE_ATP_BIND_1"/>
    <property type="match status" value="1"/>
</dbReference>
<dbReference type="GO" id="GO:0005737">
    <property type="term" value="C:cytoplasm"/>
    <property type="evidence" value="ECO:0007669"/>
    <property type="project" value="UniProtKB-SubCell"/>
</dbReference>
<feature type="domain" description="Helicase C-terminal" evidence="22">
    <location>
        <begin position="817"/>
        <end position="993"/>
    </location>
</feature>
<evidence type="ECO:0000256" key="12">
    <source>
        <dbReference type="ARBA" id="ARBA00022806"/>
    </source>
</evidence>
<keyword evidence="6" id="KW-0597">Phosphoprotein</keyword>
<dbReference type="SUPFAM" id="SSF52540">
    <property type="entry name" value="P-loop containing nucleoside triphosphate hydrolases"/>
    <property type="match status" value="1"/>
</dbReference>
<evidence type="ECO:0000256" key="1">
    <source>
        <dbReference type="ARBA" id="ARBA00004496"/>
    </source>
</evidence>
<evidence type="ECO:0000259" key="21">
    <source>
        <dbReference type="PROSITE" id="PS51192"/>
    </source>
</evidence>
<evidence type="ECO:0000256" key="4">
    <source>
        <dbReference type="ARBA" id="ARBA00022490"/>
    </source>
</evidence>
<evidence type="ECO:0000256" key="6">
    <source>
        <dbReference type="ARBA" id="ARBA00022553"/>
    </source>
</evidence>
<feature type="compositionally biased region" description="Low complexity" evidence="20">
    <location>
        <begin position="361"/>
        <end position="373"/>
    </location>
</feature>
<dbReference type="Pfam" id="PF00271">
    <property type="entry name" value="Helicase_C"/>
    <property type="match status" value="1"/>
</dbReference>
<dbReference type="InterPro" id="IPR011029">
    <property type="entry name" value="DEATH-like_dom_sf"/>
</dbReference>
<dbReference type="Pfam" id="PF16739">
    <property type="entry name" value="CARD_2"/>
    <property type="match status" value="1"/>
</dbReference>
<dbReference type="GO" id="GO:0046872">
    <property type="term" value="F:metal ion binding"/>
    <property type="evidence" value="ECO:0007669"/>
    <property type="project" value="UniProtKB-KW"/>
</dbReference>
<dbReference type="Proteomes" id="UP001195483">
    <property type="component" value="Unassembled WGS sequence"/>
</dbReference>
<evidence type="ECO:0000256" key="11">
    <source>
        <dbReference type="ARBA" id="ARBA00022801"/>
    </source>
</evidence>
<protein>
    <recommendedName>
        <fullName evidence="3">RNA helicase</fullName>
        <ecNumber evidence="3">3.6.4.13</ecNumber>
    </recommendedName>
</protein>
<dbReference type="InterPro" id="IPR021673">
    <property type="entry name" value="RLR_CTR"/>
</dbReference>
<keyword evidence="9" id="KW-0677">Repeat</keyword>
<reference evidence="24" key="1">
    <citation type="journal article" date="2021" name="Genome Biol. Evol.">
        <title>A High-Quality Reference Genome for a Parasitic Bivalve with Doubly Uniparental Inheritance (Bivalvia: Unionida).</title>
        <authorList>
            <person name="Smith C.H."/>
        </authorList>
    </citation>
    <scope>NUCLEOTIDE SEQUENCE</scope>
    <source>
        <strain evidence="24">CHS0354</strain>
    </source>
</reference>
<dbReference type="InterPro" id="IPR041204">
    <property type="entry name" value="RIG-I-like_C"/>
</dbReference>
<comment type="subcellular location">
    <subcellularLocation>
        <location evidence="1">Cytoplasm</location>
    </subcellularLocation>
</comment>
<evidence type="ECO:0000256" key="15">
    <source>
        <dbReference type="ARBA" id="ARBA00022843"/>
    </source>
</evidence>
<dbReference type="Gene3D" id="2.170.150.30">
    <property type="entry name" value="RIG-I-like receptor, C-terminal regulatory domain"/>
    <property type="match status" value="1"/>
</dbReference>
<feature type="compositionally biased region" description="Polar residues" evidence="20">
    <location>
        <begin position="381"/>
        <end position="399"/>
    </location>
</feature>
<comment type="similarity">
    <text evidence="2">Belongs to the helicase family. RLR subfamily.</text>
</comment>
<evidence type="ECO:0000256" key="18">
    <source>
        <dbReference type="ARBA" id="ARBA00023118"/>
    </source>
</evidence>
<evidence type="ECO:0000256" key="10">
    <source>
        <dbReference type="ARBA" id="ARBA00022741"/>
    </source>
</evidence>
<dbReference type="GO" id="GO:0003677">
    <property type="term" value="F:DNA binding"/>
    <property type="evidence" value="ECO:0007669"/>
    <property type="project" value="InterPro"/>
</dbReference>
<reference evidence="24" key="3">
    <citation type="submission" date="2023-05" db="EMBL/GenBank/DDBJ databases">
        <authorList>
            <person name="Smith C.H."/>
        </authorList>
    </citation>
    <scope>NUCLEOTIDE SEQUENCE</scope>
    <source>
        <strain evidence="24">CHS0354</strain>
        <tissue evidence="24">Mantle</tissue>
    </source>
</reference>
<keyword evidence="5" id="KW-1017">Isopeptide bond</keyword>
<keyword evidence="8" id="KW-0479">Metal-binding</keyword>
<proteinExistence type="inferred from homology"/>
<evidence type="ECO:0000256" key="14">
    <source>
        <dbReference type="ARBA" id="ARBA00022840"/>
    </source>
</evidence>
<feature type="domain" description="Helicase ATP-binding" evidence="21">
    <location>
        <begin position="438"/>
        <end position="620"/>
    </location>
</feature>
<reference evidence="24" key="2">
    <citation type="journal article" date="2021" name="Genome Biol. Evol.">
        <title>Developing a high-quality reference genome for a parasitic bivalve with doubly uniparental inheritance (Bivalvia: Unionida).</title>
        <authorList>
            <person name="Smith C.H."/>
        </authorList>
    </citation>
    <scope>NUCLEOTIDE SEQUENCE</scope>
    <source>
        <strain evidence="24">CHS0354</strain>
        <tissue evidence="24">Mantle</tissue>
    </source>
</reference>
<dbReference type="InterPro" id="IPR038557">
    <property type="entry name" value="RLR_C_sf"/>
</dbReference>
<evidence type="ECO:0000313" key="25">
    <source>
        <dbReference type="Proteomes" id="UP001195483"/>
    </source>
</evidence>
<dbReference type="Pfam" id="PF04851">
    <property type="entry name" value="ResIII"/>
    <property type="match status" value="1"/>
</dbReference>
<dbReference type="GO" id="GO:0051607">
    <property type="term" value="P:defense response to virus"/>
    <property type="evidence" value="ECO:0007669"/>
    <property type="project" value="UniProtKB-KW"/>
</dbReference>
<dbReference type="GO" id="GO:0005524">
    <property type="term" value="F:ATP binding"/>
    <property type="evidence" value="ECO:0007669"/>
    <property type="project" value="UniProtKB-KW"/>
</dbReference>
<organism evidence="24 25">
    <name type="scientific">Potamilus streckersoni</name>
    <dbReference type="NCBI Taxonomy" id="2493646"/>
    <lineage>
        <taxon>Eukaryota</taxon>
        <taxon>Metazoa</taxon>
        <taxon>Spiralia</taxon>
        <taxon>Lophotrochozoa</taxon>
        <taxon>Mollusca</taxon>
        <taxon>Bivalvia</taxon>
        <taxon>Autobranchia</taxon>
        <taxon>Heteroconchia</taxon>
        <taxon>Palaeoheterodonta</taxon>
        <taxon>Unionida</taxon>
        <taxon>Unionoidea</taxon>
        <taxon>Unionidae</taxon>
        <taxon>Ambleminae</taxon>
        <taxon>Lampsilini</taxon>
        <taxon>Potamilus</taxon>
    </lineage>
</organism>
<dbReference type="InterPro" id="IPR031964">
    <property type="entry name" value="CARD_dom"/>
</dbReference>
<dbReference type="InterPro" id="IPR014001">
    <property type="entry name" value="Helicase_ATP-bd"/>
</dbReference>
<dbReference type="InterPro" id="IPR001650">
    <property type="entry name" value="Helicase_C-like"/>
</dbReference>
<feature type="domain" description="RLR CTR" evidence="23">
    <location>
        <begin position="1007"/>
        <end position="1133"/>
    </location>
</feature>
<evidence type="ECO:0000256" key="2">
    <source>
        <dbReference type="ARBA" id="ARBA00006866"/>
    </source>
</evidence>
<dbReference type="GO" id="GO:0003724">
    <property type="term" value="F:RNA helicase activity"/>
    <property type="evidence" value="ECO:0007669"/>
    <property type="project" value="UniProtKB-EC"/>
</dbReference>
<gene>
    <name evidence="24" type="ORF">CHS0354_012046</name>
</gene>
<feature type="region of interest" description="Disordered" evidence="20">
    <location>
        <begin position="333"/>
        <end position="399"/>
    </location>
</feature>
<evidence type="ECO:0000259" key="22">
    <source>
        <dbReference type="PROSITE" id="PS51194"/>
    </source>
</evidence>
<keyword evidence="4" id="KW-0963">Cytoplasm</keyword>
<keyword evidence="17" id="KW-0694">RNA-binding</keyword>
<accession>A0AAE0TJT0</accession>
<keyword evidence="7" id="KW-0399">Innate immunity</keyword>
<dbReference type="InterPro" id="IPR006935">
    <property type="entry name" value="Helicase/UvrB_N"/>
</dbReference>
<sequence>MADKKMAACDEWTIQFYFEAFFEIIVNRVDYQHLMAFLPIEMLTGAQRKEVFNVKQRDSPSAATRRILEIIKVSEIPRKFRALVNALQRNYPTLAGALMGHPVPDDSVQQNMIKVFSSYITEKMLTIQVLPYLLRSNVIGQLEKEMVEAELRNYGNTRGAHLLLLYLPVHVENWYTEFLKALCDSNQEQLATFIDASFTEKHITRSDNGVMKTDADAQVCLSTKMDRTGTNMDTAEIFQEISKEVGIQKEKELDEKEEMSLEDQFYQPAYDSLGDLGAAAPRSIIPESNATDRNNLRTMSMLDSNNTKIFDQQAELDQIVSEHKLSRMLDGKMDISHGEDSSEDTDMSQSDNDDFLYQMPSRSTGSDSSTSSSDLDDTVYKRQTPTVTKRNTSSNNLNDVVYQRQTPAVNKSNFSDIGNSQKEFEVEIPLRRYQEELARPAIQGKNVIIVAPTGSGKTRVACRIIQEHFQQVRQKHAIGKVILLVRDVALADQHGKTLQELLINYRIQAISGDTKRNKGISLEDSVDRHDILVLTAQLLLNSLMNGEIKSITQFSLMIFDECHHCHDEHSYNKIMQYYLDIKLRSGKNVSSLPQIIGLTASVGVGKASNITKAKQHIVKLMACLDAELISTVKDNQEELQQYVATPTSDAGLVYRPQTEAEEPDTIIRVMPRANDAFRVSITKVMNTIENLMRSAEVVKMVRRPPNYVSVLNAPSDKGSEPYIQWLSNMWKDTTEVREHEVRRFIRPCYKHLKWYNDALIIYNDARVKDAVDFLEDKMDDWKKKPNMDANEKCLLTLYRAGTKPQYIQEVPNPKLNELERLILKSFKEKSVEESRCIVFVKTRALAGALVSWMKDSPELNVLSPTVFVGANAAKDQGGITRFQQGDKLAEFRRGRYKIMVATSVAEEGLDIQQCNLVLRYDHVTHEIAMVQSRGRARAMDSKYHVLAQFGKGTAEKEEINMKREKLMQKAIIELQMDIQSTPKCIKQNIRDLQEEDKLDRDLLAQKNKQKQKNQGEYELRCIQCNDFICMSSDIRKIENAHNVVIDPTLRDRIVFTKNMSPTYKDDIIEFNGKIYCKCHENFGQVCTYRHQDYPVIKIEKFIIVDQRGEQKNCKKWKQVPFIVPQLTKEDRRRLLASLDME</sequence>
<dbReference type="PROSITE" id="PS51789">
    <property type="entry name" value="RLR_CTR"/>
    <property type="match status" value="1"/>
</dbReference>
<keyword evidence="25" id="KW-1185">Reference proteome</keyword>
<dbReference type="InterPro" id="IPR051363">
    <property type="entry name" value="RLR_Helicase"/>
</dbReference>
<keyword evidence="15" id="KW-0832">Ubl conjugation</keyword>
<dbReference type="PANTHER" id="PTHR14074:SF16">
    <property type="entry name" value="ANTIVIRAL INNATE IMMUNE RESPONSE RECEPTOR RIG-I"/>
    <property type="match status" value="1"/>
</dbReference>
<dbReference type="Pfam" id="PF18119">
    <property type="entry name" value="RIG-I_C"/>
    <property type="match status" value="1"/>
</dbReference>
<evidence type="ECO:0000256" key="3">
    <source>
        <dbReference type="ARBA" id="ARBA00012552"/>
    </source>
</evidence>
<dbReference type="PROSITE" id="PS51194">
    <property type="entry name" value="HELICASE_CTER"/>
    <property type="match status" value="1"/>
</dbReference>
<dbReference type="EMBL" id="JAEAOA010000741">
    <property type="protein sequence ID" value="KAK3611675.1"/>
    <property type="molecule type" value="Genomic_DNA"/>
</dbReference>
<dbReference type="CDD" id="cd15804">
    <property type="entry name" value="RLR_C"/>
    <property type="match status" value="1"/>
</dbReference>
<evidence type="ECO:0000256" key="16">
    <source>
        <dbReference type="ARBA" id="ARBA00022859"/>
    </source>
</evidence>
<feature type="compositionally biased region" description="Acidic residues" evidence="20">
    <location>
        <begin position="341"/>
        <end position="354"/>
    </location>
</feature>
<comment type="caution">
    <text evidence="24">The sequence shown here is derived from an EMBL/GenBank/DDBJ whole genome shotgun (WGS) entry which is preliminary data.</text>
</comment>
<dbReference type="Pfam" id="PF11648">
    <property type="entry name" value="RIG-I_C-RD"/>
    <property type="match status" value="1"/>
</dbReference>
<dbReference type="Gene3D" id="3.40.50.300">
    <property type="entry name" value="P-loop containing nucleotide triphosphate hydrolases"/>
    <property type="match status" value="2"/>
</dbReference>
<evidence type="ECO:0000313" key="24">
    <source>
        <dbReference type="EMBL" id="KAK3611675.1"/>
    </source>
</evidence>
<dbReference type="Gene3D" id="1.10.533.10">
    <property type="entry name" value="Death Domain, Fas"/>
    <property type="match status" value="1"/>
</dbReference>
<dbReference type="EC" id="3.6.4.13" evidence="3"/>
<dbReference type="SMART" id="SM00487">
    <property type="entry name" value="DEXDc"/>
    <property type="match status" value="1"/>
</dbReference>
<keyword evidence="13" id="KW-0862">Zinc</keyword>
<evidence type="ECO:0000256" key="17">
    <source>
        <dbReference type="ARBA" id="ARBA00022884"/>
    </source>
</evidence>
<dbReference type="GO" id="GO:0045087">
    <property type="term" value="P:innate immune response"/>
    <property type="evidence" value="ECO:0007669"/>
    <property type="project" value="UniProtKB-KW"/>
</dbReference>
<evidence type="ECO:0000256" key="7">
    <source>
        <dbReference type="ARBA" id="ARBA00022588"/>
    </source>
</evidence>
<evidence type="ECO:0000256" key="20">
    <source>
        <dbReference type="SAM" id="MobiDB-lite"/>
    </source>
</evidence>
<evidence type="ECO:0000256" key="9">
    <source>
        <dbReference type="ARBA" id="ARBA00022737"/>
    </source>
</evidence>
<dbReference type="InterPro" id="IPR027417">
    <property type="entry name" value="P-loop_NTPase"/>
</dbReference>
<comment type="catalytic activity">
    <reaction evidence="19">
        <text>ATP + H2O = ADP + phosphate + H(+)</text>
        <dbReference type="Rhea" id="RHEA:13065"/>
        <dbReference type="ChEBI" id="CHEBI:15377"/>
        <dbReference type="ChEBI" id="CHEBI:15378"/>
        <dbReference type="ChEBI" id="CHEBI:30616"/>
        <dbReference type="ChEBI" id="CHEBI:43474"/>
        <dbReference type="ChEBI" id="CHEBI:456216"/>
        <dbReference type="EC" id="3.6.4.13"/>
    </reaction>
    <physiologicalReaction direction="left-to-right" evidence="19">
        <dbReference type="Rhea" id="RHEA:13066"/>
    </physiologicalReaction>
</comment>
<dbReference type="GO" id="GO:0016787">
    <property type="term" value="F:hydrolase activity"/>
    <property type="evidence" value="ECO:0007669"/>
    <property type="project" value="UniProtKB-KW"/>
</dbReference>
<keyword evidence="10" id="KW-0547">Nucleotide-binding</keyword>
<evidence type="ECO:0000256" key="5">
    <source>
        <dbReference type="ARBA" id="ARBA00022499"/>
    </source>
</evidence>
<keyword evidence="18" id="KW-0051">Antiviral defense</keyword>
<keyword evidence="14" id="KW-0067">ATP-binding</keyword>
<keyword evidence="11" id="KW-0378">Hydrolase</keyword>